<proteinExistence type="predicted"/>
<dbReference type="Proteomes" id="UP001370758">
    <property type="component" value="Unassembled WGS sequence"/>
</dbReference>
<dbReference type="EMBL" id="JAVHJL010000009">
    <property type="protein sequence ID" value="KAK6497822.1"/>
    <property type="molecule type" value="Genomic_DNA"/>
</dbReference>
<name>A0AAV9VXH1_9PEZI</name>
<comment type="caution">
    <text evidence="1">The sequence shown here is derived from an EMBL/GenBank/DDBJ whole genome shotgun (WGS) entry which is preliminary data.</text>
</comment>
<keyword evidence="2" id="KW-1185">Reference proteome</keyword>
<accession>A0AAV9VXH1</accession>
<sequence>MSPRPFVEYVPTELVFQVLSALSFEELKNFSLCSKSFRAESLPVLFRRIKLELEPTEILGVLSAFRDEGPLAGIGPDVKRARVFTQSSLSSHIQSGAINFNDMVKAYQIFANYSHLFHSLTDLILEIYVPSALGDNYPDIDQRLFHSFFRALERNSPAYHTIKHVSLKVRTPENRGSEVSLLGAFWKEFLDSRDFLDLPIAVGGDVSGPPAPSAGTYFPPNLEELQFTSALHQIMNVPVYPLSRLITARETLTTVCLNLVQRNGKRRVEDYSFPTGDFPNVKTLRIHPHFLYDGAKPFQELVRVFPNVEDLTVYIARMMFAENRLAYVEDYDYISLFTKVKNIRTFWMEEKDYEHGSEFLGPWELEGVVDKWVGRAKMLESVTFVRNTPVWRRDATDIYTLEAVLVRVRWKDFEGQRKPICRYGSIRVPRLEFDMQS</sequence>
<evidence type="ECO:0000313" key="2">
    <source>
        <dbReference type="Proteomes" id="UP001370758"/>
    </source>
</evidence>
<evidence type="ECO:0008006" key="3">
    <source>
        <dbReference type="Google" id="ProtNLM"/>
    </source>
</evidence>
<organism evidence="1 2">
    <name type="scientific">Arthrobotrys musiformis</name>
    <dbReference type="NCBI Taxonomy" id="47236"/>
    <lineage>
        <taxon>Eukaryota</taxon>
        <taxon>Fungi</taxon>
        <taxon>Dikarya</taxon>
        <taxon>Ascomycota</taxon>
        <taxon>Pezizomycotina</taxon>
        <taxon>Orbiliomycetes</taxon>
        <taxon>Orbiliales</taxon>
        <taxon>Orbiliaceae</taxon>
        <taxon>Arthrobotrys</taxon>
    </lineage>
</organism>
<protein>
    <recommendedName>
        <fullName evidence="3">F-box domain-containing protein</fullName>
    </recommendedName>
</protein>
<dbReference type="AlphaFoldDB" id="A0AAV9VXH1"/>
<gene>
    <name evidence="1" type="ORF">TWF481_012224</name>
</gene>
<evidence type="ECO:0000313" key="1">
    <source>
        <dbReference type="EMBL" id="KAK6497822.1"/>
    </source>
</evidence>
<reference evidence="1 2" key="1">
    <citation type="submission" date="2023-08" db="EMBL/GenBank/DDBJ databases">
        <authorList>
            <person name="Palmer J.M."/>
        </authorList>
    </citation>
    <scope>NUCLEOTIDE SEQUENCE [LARGE SCALE GENOMIC DNA]</scope>
    <source>
        <strain evidence="1 2">TWF481</strain>
    </source>
</reference>
<dbReference type="SUPFAM" id="SSF81383">
    <property type="entry name" value="F-box domain"/>
    <property type="match status" value="1"/>
</dbReference>
<dbReference type="InterPro" id="IPR036047">
    <property type="entry name" value="F-box-like_dom_sf"/>
</dbReference>